<evidence type="ECO:0000259" key="8">
    <source>
        <dbReference type="PROSITE" id="PS50110"/>
    </source>
</evidence>
<evidence type="ECO:0000256" key="2">
    <source>
        <dbReference type="ARBA" id="ARBA00023012"/>
    </source>
</evidence>
<dbReference type="GO" id="GO:0032993">
    <property type="term" value="C:protein-DNA complex"/>
    <property type="evidence" value="ECO:0007669"/>
    <property type="project" value="TreeGrafter"/>
</dbReference>
<accession>A0A0U1L519</accession>
<dbReference type="PROSITE" id="PS51755">
    <property type="entry name" value="OMPR_PHOB"/>
    <property type="match status" value="1"/>
</dbReference>
<keyword evidence="2" id="KW-0902">Two-component regulatory system</keyword>
<dbReference type="InterPro" id="IPR039420">
    <property type="entry name" value="WalR-like"/>
</dbReference>
<evidence type="ECO:0000256" key="7">
    <source>
        <dbReference type="PROSITE-ProRule" id="PRU01091"/>
    </source>
</evidence>
<dbReference type="RefSeq" id="WP_021166588.1">
    <property type="nucleotide sequence ID" value="NZ_CTRP01000015.1"/>
</dbReference>
<dbReference type="SMART" id="SM00862">
    <property type="entry name" value="Trans_reg_C"/>
    <property type="match status" value="1"/>
</dbReference>
<keyword evidence="3" id="KW-0805">Transcription regulation</keyword>
<dbReference type="InterPro" id="IPR011006">
    <property type="entry name" value="CheY-like_superfamily"/>
</dbReference>
<evidence type="ECO:0000256" key="4">
    <source>
        <dbReference type="ARBA" id="ARBA00023125"/>
    </source>
</evidence>
<evidence type="ECO:0000256" key="1">
    <source>
        <dbReference type="ARBA" id="ARBA00022553"/>
    </source>
</evidence>
<feature type="domain" description="Response regulatory" evidence="8">
    <location>
        <begin position="3"/>
        <end position="114"/>
    </location>
</feature>
<feature type="modified residue" description="4-aspartylphosphate" evidence="6">
    <location>
        <position position="52"/>
    </location>
</feature>
<dbReference type="PROSITE" id="PS50110">
    <property type="entry name" value="RESPONSE_REGULATORY"/>
    <property type="match status" value="1"/>
</dbReference>
<keyword evidence="4 7" id="KW-0238">DNA-binding</keyword>
<evidence type="ECO:0000259" key="9">
    <source>
        <dbReference type="PROSITE" id="PS51755"/>
    </source>
</evidence>
<evidence type="ECO:0000256" key="3">
    <source>
        <dbReference type="ARBA" id="ARBA00023015"/>
    </source>
</evidence>
<dbReference type="Gene3D" id="6.10.250.690">
    <property type="match status" value="1"/>
</dbReference>
<dbReference type="GO" id="GO:0005829">
    <property type="term" value="C:cytosol"/>
    <property type="evidence" value="ECO:0007669"/>
    <property type="project" value="TreeGrafter"/>
</dbReference>
<dbReference type="Gene3D" id="1.10.10.10">
    <property type="entry name" value="Winged helix-like DNA-binding domain superfamily/Winged helix DNA-binding domain"/>
    <property type="match status" value="1"/>
</dbReference>
<feature type="domain" description="OmpR/PhoB-type" evidence="9">
    <location>
        <begin position="124"/>
        <end position="220"/>
    </location>
</feature>
<dbReference type="PANTHER" id="PTHR48111:SF40">
    <property type="entry name" value="PHOSPHATE REGULON TRANSCRIPTIONAL REGULATORY PROTEIN PHOB"/>
    <property type="match status" value="1"/>
</dbReference>
<feature type="DNA-binding region" description="OmpR/PhoB-type" evidence="7">
    <location>
        <begin position="124"/>
        <end position="220"/>
    </location>
</feature>
<dbReference type="GO" id="GO:0000156">
    <property type="term" value="F:phosphorelay response regulator activity"/>
    <property type="evidence" value="ECO:0007669"/>
    <property type="project" value="TreeGrafter"/>
</dbReference>
<keyword evidence="11" id="KW-1185">Reference proteome</keyword>
<dbReference type="InterPro" id="IPR001789">
    <property type="entry name" value="Sig_transdc_resp-reg_receiver"/>
</dbReference>
<dbReference type="CDD" id="cd17574">
    <property type="entry name" value="REC_OmpR"/>
    <property type="match status" value="1"/>
</dbReference>
<evidence type="ECO:0000313" key="10">
    <source>
        <dbReference type="EMBL" id="CQR74760.1"/>
    </source>
</evidence>
<dbReference type="GO" id="GO:0006355">
    <property type="term" value="P:regulation of DNA-templated transcription"/>
    <property type="evidence" value="ECO:0007669"/>
    <property type="project" value="InterPro"/>
</dbReference>
<keyword evidence="5" id="KW-0804">Transcription</keyword>
<dbReference type="FunFam" id="3.40.50.2300:FF:000001">
    <property type="entry name" value="DNA-binding response regulator PhoB"/>
    <property type="match status" value="1"/>
</dbReference>
<gene>
    <name evidence="10" type="ORF">SpAn4DRAFT_4117</name>
</gene>
<dbReference type="Proteomes" id="UP000049855">
    <property type="component" value="Unassembled WGS sequence"/>
</dbReference>
<organism evidence="10 11">
    <name type="scientific">Sporomusa ovata</name>
    <dbReference type="NCBI Taxonomy" id="2378"/>
    <lineage>
        <taxon>Bacteria</taxon>
        <taxon>Bacillati</taxon>
        <taxon>Bacillota</taxon>
        <taxon>Negativicutes</taxon>
        <taxon>Selenomonadales</taxon>
        <taxon>Sporomusaceae</taxon>
        <taxon>Sporomusa</taxon>
    </lineage>
</organism>
<dbReference type="SUPFAM" id="SSF52172">
    <property type="entry name" value="CheY-like"/>
    <property type="match status" value="1"/>
</dbReference>
<evidence type="ECO:0000313" key="11">
    <source>
        <dbReference type="Proteomes" id="UP000049855"/>
    </source>
</evidence>
<dbReference type="PANTHER" id="PTHR48111">
    <property type="entry name" value="REGULATOR OF RPOS"/>
    <property type="match status" value="1"/>
</dbReference>
<evidence type="ECO:0000256" key="5">
    <source>
        <dbReference type="ARBA" id="ARBA00023163"/>
    </source>
</evidence>
<dbReference type="CDD" id="cd00383">
    <property type="entry name" value="trans_reg_C"/>
    <property type="match status" value="1"/>
</dbReference>
<dbReference type="Pfam" id="PF00072">
    <property type="entry name" value="Response_reg"/>
    <property type="match status" value="1"/>
</dbReference>
<reference evidence="11" key="1">
    <citation type="submission" date="2015-03" db="EMBL/GenBank/DDBJ databases">
        <authorList>
            <person name="Nijsse Bart"/>
        </authorList>
    </citation>
    <scope>NUCLEOTIDE SEQUENCE [LARGE SCALE GENOMIC DNA]</scope>
</reference>
<sequence length="223" mass="25293">MVKILIADDEKDIRDIVTWYLSREGFEVFAAADGHSAMDIETSHLPDLLILDVMMPGLSGWEIAKMVQRNVPIIFLTALNDENDKINGFKLGADDYISKPFSPRELVARVHVVLRRTGKLALPGNVLQFPSVSLEPGTQRVMVNEKVIELSAKEFELLYFLARHPLTIFTRENLLVNLWGYDFEGDERTVDSTIKRVRKKIGVAGDFIKTVRGTGYRFEVDKP</sequence>
<proteinExistence type="predicted"/>
<dbReference type="Pfam" id="PF00486">
    <property type="entry name" value="Trans_reg_C"/>
    <property type="match status" value="1"/>
</dbReference>
<dbReference type="EMBL" id="CTRP01000015">
    <property type="protein sequence ID" value="CQR74760.1"/>
    <property type="molecule type" value="Genomic_DNA"/>
</dbReference>
<dbReference type="InterPro" id="IPR001867">
    <property type="entry name" value="OmpR/PhoB-type_DNA-bd"/>
</dbReference>
<dbReference type="Gene3D" id="3.40.50.2300">
    <property type="match status" value="1"/>
</dbReference>
<dbReference type="SMART" id="SM00448">
    <property type="entry name" value="REC"/>
    <property type="match status" value="1"/>
</dbReference>
<dbReference type="InterPro" id="IPR036388">
    <property type="entry name" value="WH-like_DNA-bd_sf"/>
</dbReference>
<name>A0A0U1L519_9FIRM</name>
<dbReference type="AlphaFoldDB" id="A0A0U1L519"/>
<dbReference type="GO" id="GO:0000976">
    <property type="term" value="F:transcription cis-regulatory region binding"/>
    <property type="evidence" value="ECO:0007669"/>
    <property type="project" value="TreeGrafter"/>
</dbReference>
<keyword evidence="1 6" id="KW-0597">Phosphoprotein</keyword>
<evidence type="ECO:0000256" key="6">
    <source>
        <dbReference type="PROSITE-ProRule" id="PRU00169"/>
    </source>
</evidence>
<protein>
    <submittedName>
        <fullName evidence="10">Two-component response regulator</fullName>
    </submittedName>
</protein>